<dbReference type="Proteomes" id="UP001151287">
    <property type="component" value="Unassembled WGS sequence"/>
</dbReference>
<keyword evidence="3" id="KW-1185">Reference proteome</keyword>
<accession>A0A9Q0HHJ3</accession>
<protein>
    <submittedName>
        <fullName evidence="2">Uncharacterized protein</fullName>
    </submittedName>
</protein>
<sequence>MEYDRHLSYYPQNSPRNPQSQDQQKRHQHHLICFTSCFGSPTSDAEDETSLVCSPSSWKRSKAQEFPDDARGKYRSLLGRHKRRHSSSDFGYDPTSYARNFDDGGETTGNNEEELPYKCFSARLPQSPQSRPPPHLPAVRER</sequence>
<feature type="compositionally biased region" description="Polar residues" evidence="1">
    <location>
        <begin position="10"/>
        <end position="22"/>
    </location>
</feature>
<dbReference type="EMBL" id="JAMQYH010000005">
    <property type="protein sequence ID" value="KAJ1687012.1"/>
    <property type="molecule type" value="Genomic_DNA"/>
</dbReference>
<proteinExistence type="predicted"/>
<feature type="region of interest" description="Disordered" evidence="1">
    <location>
        <begin position="1"/>
        <end position="27"/>
    </location>
</feature>
<evidence type="ECO:0000313" key="2">
    <source>
        <dbReference type="EMBL" id="KAJ1687012.1"/>
    </source>
</evidence>
<reference evidence="2" key="1">
    <citation type="journal article" date="2022" name="Cell">
        <title>Repeat-based holocentromeres influence genome architecture and karyotype evolution.</title>
        <authorList>
            <person name="Hofstatter P.G."/>
            <person name="Thangavel G."/>
            <person name="Lux T."/>
            <person name="Neumann P."/>
            <person name="Vondrak T."/>
            <person name="Novak P."/>
            <person name="Zhang M."/>
            <person name="Costa L."/>
            <person name="Castellani M."/>
            <person name="Scott A."/>
            <person name="Toegelov H."/>
            <person name="Fuchs J."/>
            <person name="Mata-Sucre Y."/>
            <person name="Dias Y."/>
            <person name="Vanzela A.L.L."/>
            <person name="Huettel B."/>
            <person name="Almeida C.C.S."/>
            <person name="Simkova H."/>
            <person name="Souza G."/>
            <person name="Pedrosa-Harand A."/>
            <person name="Macas J."/>
            <person name="Mayer K.F.X."/>
            <person name="Houben A."/>
            <person name="Marques A."/>
        </authorList>
    </citation>
    <scope>NUCLEOTIDE SEQUENCE</scope>
    <source>
        <strain evidence="2">RhyBre1mFocal</strain>
    </source>
</reference>
<dbReference type="AlphaFoldDB" id="A0A9Q0HHJ3"/>
<feature type="compositionally biased region" description="Basic and acidic residues" evidence="1">
    <location>
        <begin position="62"/>
        <end position="72"/>
    </location>
</feature>
<comment type="caution">
    <text evidence="2">The sequence shown here is derived from an EMBL/GenBank/DDBJ whole genome shotgun (WGS) entry which is preliminary data.</text>
</comment>
<name>A0A9Q0HHJ3_9POAL</name>
<dbReference type="OrthoDB" id="657187at2759"/>
<evidence type="ECO:0000256" key="1">
    <source>
        <dbReference type="SAM" id="MobiDB-lite"/>
    </source>
</evidence>
<evidence type="ECO:0000313" key="3">
    <source>
        <dbReference type="Proteomes" id="UP001151287"/>
    </source>
</evidence>
<gene>
    <name evidence="2" type="ORF">LUZ63_018402</name>
</gene>
<feature type="region of interest" description="Disordered" evidence="1">
    <location>
        <begin position="56"/>
        <end position="142"/>
    </location>
</feature>
<dbReference type="PANTHER" id="PTHR33168">
    <property type="entry name" value="STRESS INDUCED PROTEIN-RELATED"/>
    <property type="match status" value="1"/>
</dbReference>
<organism evidence="2 3">
    <name type="scientific">Rhynchospora breviuscula</name>
    <dbReference type="NCBI Taxonomy" id="2022672"/>
    <lineage>
        <taxon>Eukaryota</taxon>
        <taxon>Viridiplantae</taxon>
        <taxon>Streptophyta</taxon>
        <taxon>Embryophyta</taxon>
        <taxon>Tracheophyta</taxon>
        <taxon>Spermatophyta</taxon>
        <taxon>Magnoliopsida</taxon>
        <taxon>Liliopsida</taxon>
        <taxon>Poales</taxon>
        <taxon>Cyperaceae</taxon>
        <taxon>Cyperoideae</taxon>
        <taxon>Rhynchosporeae</taxon>
        <taxon>Rhynchospora</taxon>
    </lineage>
</organism>